<evidence type="ECO:0008006" key="4">
    <source>
        <dbReference type="Google" id="ProtNLM"/>
    </source>
</evidence>
<organism evidence="2 3">
    <name type="scientific">Xanthocytophaga agilis</name>
    <dbReference type="NCBI Taxonomy" id="3048010"/>
    <lineage>
        <taxon>Bacteria</taxon>
        <taxon>Pseudomonadati</taxon>
        <taxon>Bacteroidota</taxon>
        <taxon>Cytophagia</taxon>
        <taxon>Cytophagales</taxon>
        <taxon>Rhodocytophagaceae</taxon>
        <taxon>Xanthocytophaga</taxon>
    </lineage>
</organism>
<proteinExistence type="predicted"/>
<dbReference type="RefSeq" id="WP_314509262.1">
    <property type="nucleotide sequence ID" value="NZ_JASJOU010000001.1"/>
</dbReference>
<feature type="chain" id="PRO_5041920630" description="3-keto-disaccharide hydrolase domain-containing protein" evidence="1">
    <location>
        <begin position="20"/>
        <end position="385"/>
    </location>
</feature>
<comment type="caution">
    <text evidence="2">The sequence shown here is derived from an EMBL/GenBank/DDBJ whole genome shotgun (WGS) entry which is preliminary data.</text>
</comment>
<protein>
    <recommendedName>
        <fullName evidence="4">3-keto-disaccharide hydrolase domain-containing protein</fullName>
    </recommendedName>
</protein>
<feature type="signal peptide" evidence="1">
    <location>
        <begin position="1"/>
        <end position="19"/>
    </location>
</feature>
<sequence>MKAIYLFLGLCLTSMVVFAQSESKSRSGVSKQRKSISIPMQADRWEFAPQKAEFVTYKNVQGMKLLPKSGPVVLKDFIFSDGTIEFDVEQTESTFVGVYFRWQNAMESEFVYLRAQRVNNAKAIDAIQYAPIIGGVNMWDMLPLFQGPALIKEKEWNHIKLVVSELQMRVYVNNNAHSTLEIPRLEGNTKQGTIAFEGPAVYANLIVKPGEIEGLSTTEGIDLTNHDSRYIRSWAVTKPDSLPMGRELLNVKAFPTKETSWESIQSERQGLVNLTRMYGKSDSRRYVWLKTTIKAKSDLIRQVRMGFSDEVWVMLNGNPVYVDKNLYGAILMKPPFGRCSIENTSFTLPLKAGDNELLIGVANSFYGWGVIARFDNLDDIELAEK</sequence>
<evidence type="ECO:0000313" key="2">
    <source>
        <dbReference type="EMBL" id="MDJ1499724.1"/>
    </source>
</evidence>
<dbReference type="AlphaFoldDB" id="A0AAE3QX68"/>
<keyword evidence="1" id="KW-0732">Signal</keyword>
<keyword evidence="3" id="KW-1185">Reference proteome</keyword>
<name>A0AAE3QX68_9BACT</name>
<dbReference type="Gene3D" id="2.60.120.560">
    <property type="entry name" value="Exo-inulinase, domain 1"/>
    <property type="match status" value="1"/>
</dbReference>
<accession>A0AAE3QX68</accession>
<reference evidence="2" key="1">
    <citation type="submission" date="2023-05" db="EMBL/GenBank/DDBJ databases">
        <authorList>
            <person name="Zhang X."/>
        </authorList>
    </citation>
    <scope>NUCLEOTIDE SEQUENCE</scope>
    <source>
        <strain evidence="2">BD1B2-1</strain>
    </source>
</reference>
<dbReference type="EMBL" id="JASJOU010000001">
    <property type="protein sequence ID" value="MDJ1499724.1"/>
    <property type="molecule type" value="Genomic_DNA"/>
</dbReference>
<gene>
    <name evidence="2" type="ORF">QNI22_03660</name>
</gene>
<dbReference type="Proteomes" id="UP001232063">
    <property type="component" value="Unassembled WGS sequence"/>
</dbReference>
<evidence type="ECO:0000256" key="1">
    <source>
        <dbReference type="SAM" id="SignalP"/>
    </source>
</evidence>
<evidence type="ECO:0000313" key="3">
    <source>
        <dbReference type="Proteomes" id="UP001232063"/>
    </source>
</evidence>